<sequence length="1743" mass="199824">MSYPHPSRPASSGHMVSVPSPLRYTSTASTSSSTYSTYSDPFPPSRTSTVTSNGSLYGGAGHKRGLSEATSPTKSPLRDEYLSTAKKDLSPSSTYKSMRQSLRSLPQAPARSPSGIEKSPTSLHRRSQNLEPTALAYDGTTSPTSRLRQDSAITPPVKTRPHSMAISRSDSVRAPMRDGLSRGNSQRVHFNNQSSLLDTPDLQSLNKSSTSHLRTLSKFAKDGSEEDFAIKTPEQEVAGLHGRRKLQRTMSTRDKKPGATSGWQRSIWMDQQRQFLQAYEYLCHIGEAKEWIEDIIQMQIPPIVQLEEALRDGVTLAEVVQAMHPEKPLRIFRHPKLQFRHSDNIALFFRFLSEVDLPELFRFELVDLYEKKNIPKVIYCIHALSWLLFRKGIVDFRIGNLVGKLQFEDHELEAMQKGLDKAGISMPNFSGMSANFGAEPDPIPEPEPVESEEDRIHRELGKNEEVILDLQAQIRGSVVRLRLGDKMQDLWDAEEMLVDLQSRIRGDWARQISQYRLDMKRFATTLQSASRGFLVRSRERSKESYFRDREGQVVALQSLIRACKVRTNVQHLKSKVQRQERGIRQLQAAIRGILKRWDIGDEYYEIREAESEVQGLQAAIRGSLARQRVELQLVETREAEPVIRSLQAAIRGASSRKRVDEQHADTRSAECQSQIRNLQAAVRGMMQRRAVQVDRVALRQYEDTMTKVQSAFRAMSARQQHHSTQRSLQSRSSQWGELQSVTRARALRHSLKELRRALHDQRHSVTSLQAAVRGVFARQGVALTRAALASQEHSILETQSRIRGHLLRQRHVADLRSLDRRVAAITELQALSRAYVASQRTFELLCKLNDQELEIIALQSLARAMLLRAEVGTLLFHIENEEELIVELQAAARGKLVREKFAEKKRFFKQNMEKVIKIQSFVRGRQQGEAYKSLTTGKNPPVGTVKNFVHLLNDSDFDFDEEMEFERLRKTVVQHVRQNEMAEQYIDQLDIKIALLVKNKITLDEVVKHQKHFGGHVGSLLTNKEISSKDPFDLKALNKNSRRKLEHYQELFFILQTQPQYLARMFRKIREQGTAETECKRVETLMLGLFGFAQKRREEYYLLKLISRSVKEELDCCASLQDYLRGNFFWSKIMNAYTRTPRDRKYMRDLMGPVIKENIIENDGLDLESDPMQIYRSAINNEELRTGQRSRRIPDIPREQAIRDPETRDTFIAHLQDLRDICDQFFASLEETLHRMPYGTRFIAQQTFELLRAKFPHESPQHLLRIVGHWISRTYLQPALAEPQMWGVVDRGLSPIHKRNLGEVGKVVGQIAAGRLFGGENVYLQPLNTYVTEAISRLEEIWSNVINVRDAEKQFDIDEFNDLYSRTKPTLYIKMADIFAIHQLVASDITYLCPAQDDTLREVIRELGSAKNNENEMMGVSSAEISLTLNPKLHDVEDPDAAIKSLFMETKRCVLYIIRIQSGSNLMEIMVRPIHPDDEDRWDALIREELLSHNTTTKRGAYTESTALVDITTMSYAELKRTALENILELERHGRLSRHNHYQDLLNAIAIDIRTKHRRRVDRARELEGVRATLSQLDAKAAWLDQQLKSYNDYIEQAMMTLQNKKGKKRFLMPFTKQYNHEKELQRSGRVPKFGSFKYSARTLAEKGVLVSWAGYTERQWDKINLTVSSDEVGIFHIEGSSGSLMIPGASASVPLDDLLQAQFNNHQFMNLFASGSGGAGDGLRLNVNLFLHLVFKKFYRDE</sequence>
<evidence type="ECO:0000259" key="3">
    <source>
        <dbReference type="PROSITE" id="PS50018"/>
    </source>
</evidence>
<dbReference type="InterPro" id="IPR000048">
    <property type="entry name" value="IQ_motif_EF-hand-BS"/>
</dbReference>
<keyword evidence="6" id="KW-1185">Reference proteome</keyword>
<evidence type="ECO:0000256" key="1">
    <source>
        <dbReference type="SAM" id="Coils"/>
    </source>
</evidence>
<name>A0ABR0LQP0_9PEZI</name>
<accession>A0ABR0LQP0</accession>
<dbReference type="SUPFAM" id="SSF48350">
    <property type="entry name" value="GTPase activation domain, GAP"/>
    <property type="match status" value="1"/>
</dbReference>
<evidence type="ECO:0000313" key="5">
    <source>
        <dbReference type="EMBL" id="KAK5201977.1"/>
    </source>
</evidence>
<dbReference type="Pfam" id="PF03836">
    <property type="entry name" value="RasGAP_C"/>
    <property type="match status" value="1"/>
</dbReference>
<feature type="domain" description="Ras-GAP" evidence="3">
    <location>
        <begin position="1080"/>
        <end position="1313"/>
    </location>
</feature>
<dbReference type="SUPFAM" id="SSF143885">
    <property type="entry name" value="RGC domain-like"/>
    <property type="match status" value="1"/>
</dbReference>
<dbReference type="InterPro" id="IPR001936">
    <property type="entry name" value="RasGAP_dom"/>
</dbReference>
<protein>
    <submittedName>
        <fullName evidence="5">Iqgap- protein</fullName>
    </submittedName>
</protein>
<dbReference type="SMART" id="SM00015">
    <property type="entry name" value="IQ"/>
    <property type="match status" value="10"/>
</dbReference>
<dbReference type="PANTHER" id="PTHR14149:SF14">
    <property type="entry name" value="CALPONIN-HOMOLOGY (CH) DOMAIN-CONTAINING PROTEIN"/>
    <property type="match status" value="1"/>
</dbReference>
<dbReference type="CDD" id="cd05127">
    <property type="entry name" value="RasGAP_IQGAP_like"/>
    <property type="match status" value="1"/>
</dbReference>
<dbReference type="SUPFAM" id="SSF47576">
    <property type="entry name" value="Calponin-homology domain, CH-domain"/>
    <property type="match status" value="1"/>
</dbReference>
<keyword evidence="1" id="KW-0175">Coiled coil</keyword>
<dbReference type="Gene3D" id="1.10.506.10">
    <property type="entry name" value="GTPase Activation - p120gap, domain 1"/>
    <property type="match status" value="1"/>
</dbReference>
<evidence type="ECO:0000256" key="2">
    <source>
        <dbReference type="SAM" id="MobiDB-lite"/>
    </source>
</evidence>
<feature type="compositionally biased region" description="Polar residues" evidence="2">
    <location>
        <begin position="90"/>
        <end position="104"/>
    </location>
</feature>
<dbReference type="InterPro" id="IPR008936">
    <property type="entry name" value="Rho_GTPase_activation_prot"/>
</dbReference>
<dbReference type="InterPro" id="IPR000593">
    <property type="entry name" value="RasGAP_C"/>
</dbReference>
<dbReference type="Pfam" id="PF00307">
    <property type="entry name" value="CH"/>
    <property type="match status" value="1"/>
</dbReference>
<feature type="compositionally biased region" description="Polar residues" evidence="2">
    <location>
        <begin position="45"/>
        <end position="55"/>
    </location>
</feature>
<organism evidence="5 6">
    <name type="scientific">Cryomyces antarcticus</name>
    <dbReference type="NCBI Taxonomy" id="329879"/>
    <lineage>
        <taxon>Eukaryota</taxon>
        <taxon>Fungi</taxon>
        <taxon>Dikarya</taxon>
        <taxon>Ascomycota</taxon>
        <taxon>Pezizomycotina</taxon>
        <taxon>Dothideomycetes</taxon>
        <taxon>Dothideomycetes incertae sedis</taxon>
        <taxon>Cryomyces</taxon>
    </lineage>
</organism>
<feature type="region of interest" description="Disordered" evidence="2">
    <location>
        <begin position="1"/>
        <end position="148"/>
    </location>
</feature>
<dbReference type="Pfam" id="PF00612">
    <property type="entry name" value="IQ"/>
    <property type="match status" value="1"/>
</dbReference>
<feature type="compositionally biased region" description="Low complexity" evidence="2">
    <location>
        <begin position="24"/>
        <end position="39"/>
    </location>
</feature>
<feature type="compositionally biased region" description="Basic and acidic residues" evidence="2">
    <location>
        <begin position="76"/>
        <end position="89"/>
    </location>
</feature>
<dbReference type="InterPro" id="IPR036872">
    <property type="entry name" value="CH_dom_sf"/>
</dbReference>
<dbReference type="Pfam" id="PF00616">
    <property type="entry name" value="RasGAP"/>
    <property type="match status" value="1"/>
</dbReference>
<dbReference type="CDD" id="cd21206">
    <property type="entry name" value="CH_IQGAP"/>
    <property type="match status" value="1"/>
</dbReference>
<feature type="domain" description="Calponin-homology (CH)" evidence="4">
    <location>
        <begin position="282"/>
        <end position="388"/>
    </location>
</feature>
<evidence type="ECO:0000313" key="6">
    <source>
        <dbReference type="Proteomes" id="UP001357485"/>
    </source>
</evidence>
<dbReference type="SMART" id="SM00323">
    <property type="entry name" value="RasGAP"/>
    <property type="match status" value="1"/>
</dbReference>
<comment type="caution">
    <text evidence="5">The sequence shown here is derived from an EMBL/GenBank/DDBJ whole genome shotgun (WGS) entry which is preliminary data.</text>
</comment>
<dbReference type="Gene3D" id="1.10.418.10">
    <property type="entry name" value="Calponin-like domain"/>
    <property type="match status" value="1"/>
</dbReference>
<dbReference type="PANTHER" id="PTHR14149">
    <property type="entry name" value="RAS GTPASE-ACTIVATING PROTEIN WITH IQ MOTIF"/>
    <property type="match status" value="1"/>
</dbReference>
<dbReference type="Proteomes" id="UP001357485">
    <property type="component" value="Unassembled WGS sequence"/>
</dbReference>
<dbReference type="InterPro" id="IPR001715">
    <property type="entry name" value="CH_dom"/>
</dbReference>
<gene>
    <name evidence="5" type="primary">IQG1</name>
    <name evidence="5" type="ORF">LTR16_000806</name>
</gene>
<dbReference type="PROSITE" id="PS50018">
    <property type="entry name" value="RAS_GTPASE_ACTIV_2"/>
    <property type="match status" value="1"/>
</dbReference>
<dbReference type="PROSITE" id="PS50096">
    <property type="entry name" value="IQ"/>
    <property type="match status" value="11"/>
</dbReference>
<reference evidence="5 6" key="1">
    <citation type="submission" date="2023-08" db="EMBL/GenBank/DDBJ databases">
        <title>Black Yeasts Isolated from many extreme environments.</title>
        <authorList>
            <person name="Coleine C."/>
            <person name="Stajich J.E."/>
            <person name="Selbmann L."/>
        </authorList>
    </citation>
    <scope>NUCLEOTIDE SEQUENCE [LARGE SCALE GENOMIC DNA]</scope>
    <source>
        <strain evidence="5 6">CCFEE 536</strain>
    </source>
</reference>
<evidence type="ECO:0000259" key="4">
    <source>
        <dbReference type="PROSITE" id="PS50021"/>
    </source>
</evidence>
<dbReference type="SMART" id="SM00033">
    <property type="entry name" value="CH"/>
    <property type="match status" value="1"/>
</dbReference>
<dbReference type="PROSITE" id="PS50021">
    <property type="entry name" value="CH"/>
    <property type="match status" value="1"/>
</dbReference>
<dbReference type="Gene3D" id="1.20.5.190">
    <property type="match status" value="1"/>
</dbReference>
<dbReference type="EMBL" id="JAVRRA010016440">
    <property type="protein sequence ID" value="KAK5201977.1"/>
    <property type="molecule type" value="Genomic_DNA"/>
</dbReference>
<feature type="coiled-coil region" evidence="1">
    <location>
        <begin position="569"/>
        <end position="626"/>
    </location>
</feature>
<proteinExistence type="predicted"/>